<reference evidence="2" key="1">
    <citation type="submission" date="2022-07" db="EMBL/GenBank/DDBJ databases">
        <authorList>
            <person name="Criscuolo A."/>
        </authorList>
    </citation>
    <scope>NUCLEOTIDE SEQUENCE</scope>
    <source>
        <strain evidence="2">CIP103197</strain>
    </source>
</reference>
<name>A0A9W4VME8_PSEHA</name>
<dbReference type="AlphaFoldDB" id="A0A9W4VME8"/>
<accession>A0A9W4VME8</accession>
<protein>
    <recommendedName>
        <fullName evidence="4">Orphan protein</fullName>
    </recommendedName>
</protein>
<comment type="caution">
    <text evidence="2">The sequence shown here is derived from an EMBL/GenBank/DDBJ whole genome shotgun (WGS) entry which is preliminary data.</text>
</comment>
<dbReference type="Proteomes" id="UP001152447">
    <property type="component" value="Unassembled WGS sequence"/>
</dbReference>
<organism evidence="2 3">
    <name type="scientific">Pseudoalteromonas haloplanktis</name>
    <name type="common">Alteromonas haloplanktis</name>
    <dbReference type="NCBI Taxonomy" id="228"/>
    <lineage>
        <taxon>Bacteria</taxon>
        <taxon>Pseudomonadati</taxon>
        <taxon>Pseudomonadota</taxon>
        <taxon>Gammaproteobacteria</taxon>
        <taxon>Alteromonadales</taxon>
        <taxon>Pseudoalteromonadaceae</taxon>
        <taxon>Pseudoalteromonas</taxon>
    </lineage>
</organism>
<dbReference type="RefSeq" id="WP_171048717.1">
    <property type="nucleotide sequence ID" value="NZ_CAMAPB010000001.1"/>
</dbReference>
<feature type="region of interest" description="Disordered" evidence="1">
    <location>
        <begin position="1"/>
        <end position="22"/>
    </location>
</feature>
<evidence type="ECO:0000313" key="2">
    <source>
        <dbReference type="EMBL" id="CAH9049870.1"/>
    </source>
</evidence>
<evidence type="ECO:0008006" key="4">
    <source>
        <dbReference type="Google" id="ProtNLM"/>
    </source>
</evidence>
<gene>
    <name evidence="2" type="ORF">PSEHALCIP103_00063</name>
</gene>
<evidence type="ECO:0000256" key="1">
    <source>
        <dbReference type="SAM" id="MobiDB-lite"/>
    </source>
</evidence>
<dbReference type="EMBL" id="CAMAPB010000001">
    <property type="protein sequence ID" value="CAH9049870.1"/>
    <property type="molecule type" value="Genomic_DNA"/>
</dbReference>
<proteinExistence type="predicted"/>
<evidence type="ECO:0000313" key="3">
    <source>
        <dbReference type="Proteomes" id="UP001152447"/>
    </source>
</evidence>
<sequence length="57" mass="6597">MHNKHDENKIINQQNNHDAGGLNVQDPLAAIKAIRLEQLAQCRLKTQKEIQHMQNKK</sequence>
<keyword evidence="3" id="KW-1185">Reference proteome</keyword>